<dbReference type="Pfam" id="PF14397">
    <property type="entry name" value="ATPgrasp_ST"/>
    <property type="match status" value="1"/>
</dbReference>
<keyword evidence="3" id="KW-1185">Reference proteome</keyword>
<dbReference type="Proteomes" id="UP000610862">
    <property type="component" value="Unassembled WGS sequence"/>
</dbReference>
<organism evidence="2 3">
    <name type="scientific">Lentihominibacter hominis</name>
    <dbReference type="NCBI Taxonomy" id="2763645"/>
    <lineage>
        <taxon>Bacteria</taxon>
        <taxon>Bacillati</taxon>
        <taxon>Bacillota</taxon>
        <taxon>Clostridia</taxon>
        <taxon>Peptostreptococcales</taxon>
        <taxon>Anaerovoracaceae</taxon>
        <taxon>Lentihominibacter</taxon>
    </lineage>
</organism>
<reference evidence="2" key="1">
    <citation type="submission" date="2020-08" db="EMBL/GenBank/DDBJ databases">
        <title>Genome public.</title>
        <authorList>
            <person name="Liu C."/>
            <person name="Sun Q."/>
        </authorList>
    </citation>
    <scope>NUCLEOTIDE SEQUENCE</scope>
    <source>
        <strain evidence="2">NSJ-24</strain>
    </source>
</reference>
<dbReference type="SUPFAM" id="SSF56059">
    <property type="entry name" value="Glutathione synthetase ATP-binding domain-like"/>
    <property type="match status" value="1"/>
</dbReference>
<protein>
    <recommendedName>
        <fullName evidence="1">Alpha-L-glutamate ligase-related protein ATP-grasp domain-containing protein</fullName>
    </recommendedName>
</protein>
<evidence type="ECO:0000259" key="1">
    <source>
        <dbReference type="Pfam" id="PF14397"/>
    </source>
</evidence>
<dbReference type="AlphaFoldDB" id="A0A926IAE5"/>
<evidence type="ECO:0000313" key="2">
    <source>
        <dbReference type="EMBL" id="MBC8569055.1"/>
    </source>
</evidence>
<dbReference type="InterPro" id="IPR039523">
    <property type="entry name" value="RimK-rel_E_lig_ATP-grasp"/>
</dbReference>
<comment type="caution">
    <text evidence="2">The sequence shown here is derived from an EMBL/GenBank/DDBJ whole genome shotgun (WGS) entry which is preliminary data.</text>
</comment>
<evidence type="ECO:0000313" key="3">
    <source>
        <dbReference type="Proteomes" id="UP000610862"/>
    </source>
</evidence>
<feature type="domain" description="Alpha-L-glutamate ligase-related protein ATP-grasp" evidence="1">
    <location>
        <begin position="81"/>
        <end position="331"/>
    </location>
</feature>
<dbReference type="RefSeq" id="WP_187525610.1">
    <property type="nucleotide sequence ID" value="NZ_JACRTA010000003.1"/>
</dbReference>
<accession>A0A926IAE5</accession>
<gene>
    <name evidence="2" type="ORF">H8692_09835</name>
</gene>
<name>A0A926IAE5_9FIRM</name>
<proteinExistence type="predicted"/>
<dbReference type="EMBL" id="JACRTA010000003">
    <property type="protein sequence ID" value="MBC8569055.1"/>
    <property type="molecule type" value="Genomic_DNA"/>
</dbReference>
<sequence>MMKFCKKVLKKIKLIVLYLTRIVFVKNTFKVPLHIKLKCNLFGGYLADQYILYDLKHNDRKEFLSEFDWYRSRYINEPFDFAFNNKVICSEILKQYIRMPINYFIKNKNVILDFENGVRNKEAIYECLIKESKLFVKPFALGKGNGVYRIDYKDNKIFINSRRKTLNEFYAFLDRSDEYIICECMEQHHYADELYDKTVNTIRLITMRDIESHEFKIFFAVQRMGRSNTIPVDNGSKGGLVSKIDLKTGVLSEGRSLHDLKQYDFHPDSGKQIKGIKIPYWEGIKKQILEVCKKVPYMDFIAWDLLITDKEVCVIEANTSSGVNILQLWGGQKKGELGEFFRNYGVINK</sequence>